<keyword evidence="1" id="KW-0472">Membrane</keyword>
<proteinExistence type="predicted"/>
<reference evidence="2 3" key="1">
    <citation type="submission" date="2016-10" db="EMBL/GenBank/DDBJ databases">
        <authorList>
            <person name="de Groot N.N."/>
        </authorList>
    </citation>
    <scope>NUCLEOTIDE SEQUENCE [LARGE SCALE GENOMIC DNA]</scope>
    <source>
        <strain evidence="2 3">47C3B</strain>
    </source>
</reference>
<protein>
    <submittedName>
        <fullName evidence="2">Uncharacterized protein</fullName>
    </submittedName>
</protein>
<accession>A0A1G7JDY1</accession>
<dbReference type="AlphaFoldDB" id="A0A1G7JDY1"/>
<dbReference type="OrthoDB" id="799253at2"/>
<dbReference type="RefSeq" id="WP_091153891.1">
    <property type="nucleotide sequence ID" value="NZ_FNAI01000014.1"/>
</dbReference>
<keyword evidence="1" id="KW-0812">Transmembrane</keyword>
<dbReference type="STRING" id="1391627.SAMN05216464_114143"/>
<evidence type="ECO:0000313" key="2">
    <source>
        <dbReference type="EMBL" id="SDF22679.1"/>
    </source>
</evidence>
<name>A0A1G7JDY1_9SPHI</name>
<sequence>MQALKFHYFLFLAVLMLAAKPFVGFHAIKQIESGKAPEILVKSFTKRKQEYVEDSVFDITTIQKQLANPLLELTVLFSFLLNTLFPSIFRKAKNVTAGILSDLRLSLFPPLHRYLLSGKLII</sequence>
<organism evidence="2 3">
    <name type="scientific">Mucilaginibacter pineti</name>
    <dbReference type="NCBI Taxonomy" id="1391627"/>
    <lineage>
        <taxon>Bacteria</taxon>
        <taxon>Pseudomonadati</taxon>
        <taxon>Bacteroidota</taxon>
        <taxon>Sphingobacteriia</taxon>
        <taxon>Sphingobacteriales</taxon>
        <taxon>Sphingobacteriaceae</taxon>
        <taxon>Mucilaginibacter</taxon>
    </lineage>
</organism>
<dbReference type="Proteomes" id="UP000199072">
    <property type="component" value="Unassembled WGS sequence"/>
</dbReference>
<keyword evidence="3" id="KW-1185">Reference proteome</keyword>
<evidence type="ECO:0000313" key="3">
    <source>
        <dbReference type="Proteomes" id="UP000199072"/>
    </source>
</evidence>
<dbReference type="EMBL" id="FNAI01000014">
    <property type="protein sequence ID" value="SDF22679.1"/>
    <property type="molecule type" value="Genomic_DNA"/>
</dbReference>
<evidence type="ECO:0000256" key="1">
    <source>
        <dbReference type="SAM" id="Phobius"/>
    </source>
</evidence>
<keyword evidence="1" id="KW-1133">Transmembrane helix</keyword>
<feature type="transmembrane region" description="Helical" evidence="1">
    <location>
        <begin position="6"/>
        <end position="28"/>
    </location>
</feature>
<gene>
    <name evidence="2" type="ORF">SAMN05216464_114143</name>
</gene>